<accession>A0A2U1D6G9</accession>
<dbReference type="EMBL" id="QEKT01000008">
    <property type="protein sequence ID" value="PVY83189.1"/>
    <property type="molecule type" value="Genomic_DNA"/>
</dbReference>
<keyword evidence="3" id="KW-1185">Reference proteome</keyword>
<dbReference type="InterPro" id="IPR002789">
    <property type="entry name" value="HerA_central"/>
</dbReference>
<dbReference type="PANTHER" id="PTHR42957">
    <property type="entry name" value="HELICASE MJ1565-RELATED"/>
    <property type="match status" value="1"/>
</dbReference>
<dbReference type="Gene3D" id="3.40.50.300">
    <property type="entry name" value="P-loop containing nucleotide triphosphate hydrolases"/>
    <property type="match status" value="2"/>
</dbReference>
<feature type="domain" description="AAA+ ATPase" evidence="1">
    <location>
        <begin position="29"/>
        <end position="349"/>
    </location>
</feature>
<protein>
    <recommendedName>
        <fullName evidence="1">AAA+ ATPase domain-containing protein</fullName>
    </recommendedName>
</protein>
<evidence type="ECO:0000313" key="2">
    <source>
        <dbReference type="EMBL" id="PVY83189.1"/>
    </source>
</evidence>
<dbReference type="InterPro" id="IPR003593">
    <property type="entry name" value="AAA+_ATPase"/>
</dbReference>
<organism evidence="2 3">
    <name type="scientific">Convivina intestini</name>
    <dbReference type="NCBI Taxonomy" id="1505726"/>
    <lineage>
        <taxon>Bacteria</taxon>
        <taxon>Bacillati</taxon>
        <taxon>Bacillota</taxon>
        <taxon>Bacilli</taxon>
        <taxon>Lactobacillales</taxon>
        <taxon>Lactobacillaceae</taxon>
        <taxon>Convivina</taxon>
    </lineage>
</organism>
<name>A0A2U1D6G9_9LACO</name>
<dbReference type="OrthoDB" id="9806951at2"/>
<sequence>MNLPSNNAKIYLGKSADGQPISASYTDLMAQHLLVVGQTGSGKSTSLKQVISQLQGHDLTNIIFDPTGEYGQDLPNCITYTIGQNAFVDVTNQDARQLLVLWDLDWPDFLVEKLQSAIVSLRIQNMNYPNQAKILNKLNLKISQYQAWQRQLALFGHDYPVHLLAEQLIQEFVVPFANNQADYSYLGQELDHQAIRQYWPQILALQELLGHPVSSRIFHLCQPNGQVIQYDLSFILSKFENSLNQKRSLVLNLSNLQSYPHIQQNVISLLMDQILYQRINSTCRRPVAIVIDEAHRYLPVNQPLAQSGIFHLLREGRKFGLNLLMSTQSSLDIPAQLRGQFHTWLVHNLQTKEEVEHLPSSANFDQLKVGQAVLFRQNNQSQIINIQQFNR</sequence>
<comment type="caution">
    <text evidence="2">The sequence shown here is derived from an EMBL/GenBank/DDBJ whole genome shotgun (WGS) entry which is preliminary data.</text>
</comment>
<dbReference type="RefSeq" id="WP_089939281.1">
    <property type="nucleotide sequence ID" value="NZ_CAKOEX010000008.1"/>
</dbReference>
<dbReference type="Pfam" id="PF01935">
    <property type="entry name" value="DUF87"/>
    <property type="match status" value="1"/>
</dbReference>
<evidence type="ECO:0000259" key="1">
    <source>
        <dbReference type="SMART" id="SM00382"/>
    </source>
</evidence>
<gene>
    <name evidence="2" type="ORF">C7384_10866</name>
</gene>
<dbReference type="SMART" id="SM00382">
    <property type="entry name" value="AAA"/>
    <property type="match status" value="1"/>
</dbReference>
<dbReference type="SUPFAM" id="SSF52540">
    <property type="entry name" value="P-loop containing nucleoside triphosphate hydrolases"/>
    <property type="match status" value="1"/>
</dbReference>
<dbReference type="InterPro" id="IPR008571">
    <property type="entry name" value="HerA-like"/>
</dbReference>
<dbReference type="InterPro" id="IPR027417">
    <property type="entry name" value="P-loop_NTPase"/>
</dbReference>
<evidence type="ECO:0000313" key="3">
    <source>
        <dbReference type="Proteomes" id="UP000245433"/>
    </source>
</evidence>
<dbReference type="Proteomes" id="UP000245433">
    <property type="component" value="Unassembled WGS sequence"/>
</dbReference>
<reference evidence="2 3" key="1">
    <citation type="submission" date="2018-04" db="EMBL/GenBank/DDBJ databases">
        <title>Genomic Encyclopedia of Type Strains, Phase IV (KMG-IV): sequencing the most valuable type-strain genomes for metagenomic binning, comparative biology and taxonomic classification.</title>
        <authorList>
            <person name="Goeker M."/>
        </authorList>
    </citation>
    <scope>NUCLEOTIDE SEQUENCE [LARGE SCALE GENOMIC DNA]</scope>
    <source>
        <strain evidence="2 3">DSM 28795</strain>
    </source>
</reference>
<proteinExistence type="predicted"/>
<dbReference type="AlphaFoldDB" id="A0A2U1D6G9"/>
<dbReference type="PANTHER" id="PTHR42957:SF2">
    <property type="entry name" value="HELICASE HERA CENTRAL DOMAIN-CONTAINING PROTEIN"/>
    <property type="match status" value="1"/>
</dbReference>